<name>A0AAD6F616_9TELE</name>
<feature type="region of interest" description="Disordered" evidence="1">
    <location>
        <begin position="122"/>
        <end position="187"/>
    </location>
</feature>
<sequence length="187" mass="20482">MHLLLLSLLLLLVSASRCSTALFLRGSEAQQGVPGAQQGVLERRSALELGRSPRTRVLSGARSPDRESRTHRGPEGTPRQKEEFLKHLTEAAMHLLLLSLLLLLVSASRCSTALFLRGSEAQQGVPGAPAGGLLERRRCPGARQEPKDRVLSGARSPDRESRTHRGPEELHGRRRSSSKHLTGDSFY</sequence>
<feature type="region of interest" description="Disordered" evidence="1">
    <location>
        <begin position="52"/>
        <end position="80"/>
    </location>
</feature>
<proteinExistence type="predicted"/>
<gene>
    <name evidence="3" type="ORF">JOQ06_002023</name>
</gene>
<evidence type="ECO:0000313" key="4">
    <source>
        <dbReference type="Proteomes" id="UP001219934"/>
    </source>
</evidence>
<protein>
    <submittedName>
        <fullName evidence="3">Uncharacterized protein</fullName>
    </submittedName>
</protein>
<reference evidence="3" key="1">
    <citation type="submission" date="2022-11" db="EMBL/GenBank/DDBJ databases">
        <title>Chromosome-level genome of Pogonophryne albipinna.</title>
        <authorList>
            <person name="Jo E."/>
        </authorList>
    </citation>
    <scope>NUCLEOTIDE SEQUENCE</scope>
    <source>
        <strain evidence="3">SGF0006</strain>
        <tissue evidence="3">Muscle</tissue>
    </source>
</reference>
<organism evidence="3 4">
    <name type="scientific">Pogonophryne albipinna</name>
    <dbReference type="NCBI Taxonomy" id="1090488"/>
    <lineage>
        <taxon>Eukaryota</taxon>
        <taxon>Metazoa</taxon>
        <taxon>Chordata</taxon>
        <taxon>Craniata</taxon>
        <taxon>Vertebrata</taxon>
        <taxon>Euteleostomi</taxon>
        <taxon>Actinopterygii</taxon>
        <taxon>Neopterygii</taxon>
        <taxon>Teleostei</taxon>
        <taxon>Neoteleostei</taxon>
        <taxon>Acanthomorphata</taxon>
        <taxon>Eupercaria</taxon>
        <taxon>Perciformes</taxon>
        <taxon>Notothenioidei</taxon>
        <taxon>Pogonophryne</taxon>
    </lineage>
</organism>
<dbReference type="Proteomes" id="UP001219934">
    <property type="component" value="Unassembled WGS sequence"/>
</dbReference>
<evidence type="ECO:0000256" key="1">
    <source>
        <dbReference type="SAM" id="MobiDB-lite"/>
    </source>
</evidence>
<comment type="caution">
    <text evidence="3">The sequence shown here is derived from an EMBL/GenBank/DDBJ whole genome shotgun (WGS) entry which is preliminary data.</text>
</comment>
<feature type="compositionally biased region" description="Basic and acidic residues" evidence="1">
    <location>
        <begin position="63"/>
        <end position="80"/>
    </location>
</feature>
<dbReference type="EMBL" id="JAPTMU010000092">
    <property type="protein sequence ID" value="KAJ4921990.1"/>
    <property type="molecule type" value="Genomic_DNA"/>
</dbReference>
<feature type="chain" id="PRO_5042033466" evidence="2">
    <location>
        <begin position="16"/>
        <end position="187"/>
    </location>
</feature>
<dbReference type="AlphaFoldDB" id="A0AAD6F616"/>
<keyword evidence="2" id="KW-0732">Signal</keyword>
<evidence type="ECO:0000256" key="2">
    <source>
        <dbReference type="SAM" id="SignalP"/>
    </source>
</evidence>
<feature type="signal peptide" evidence="2">
    <location>
        <begin position="1"/>
        <end position="15"/>
    </location>
</feature>
<feature type="compositionally biased region" description="Low complexity" evidence="1">
    <location>
        <begin position="122"/>
        <end position="132"/>
    </location>
</feature>
<accession>A0AAD6F616</accession>
<keyword evidence="4" id="KW-1185">Reference proteome</keyword>
<evidence type="ECO:0000313" key="3">
    <source>
        <dbReference type="EMBL" id="KAJ4921990.1"/>
    </source>
</evidence>
<feature type="compositionally biased region" description="Basic and acidic residues" evidence="1">
    <location>
        <begin position="134"/>
        <end position="171"/>
    </location>
</feature>